<protein>
    <recommendedName>
        <fullName evidence="10">3'(2'),5'-bisphosphate nucleotidase</fullName>
    </recommendedName>
</protein>
<comment type="cofactor">
    <cofactor evidence="1 6">
        <name>Mg(2+)</name>
        <dbReference type="ChEBI" id="CHEBI:18420"/>
    </cofactor>
</comment>
<dbReference type="Pfam" id="PF00459">
    <property type="entry name" value="Inositol_P"/>
    <property type="match status" value="1"/>
</dbReference>
<proteinExistence type="inferred from homology"/>
<dbReference type="Gene3D" id="3.30.540.10">
    <property type="entry name" value="Fructose-1,6-Bisphosphatase, subunit A, domain 1"/>
    <property type="match status" value="1"/>
</dbReference>
<evidence type="ECO:0000256" key="2">
    <source>
        <dbReference type="ARBA" id="ARBA00009759"/>
    </source>
</evidence>
<keyword evidence="5 6" id="KW-0460">Magnesium</keyword>
<dbReference type="SUPFAM" id="SSF56655">
    <property type="entry name" value="Carbohydrate phosphatase"/>
    <property type="match status" value="1"/>
</dbReference>
<dbReference type="GO" id="GO:0046872">
    <property type="term" value="F:metal ion binding"/>
    <property type="evidence" value="ECO:0007669"/>
    <property type="project" value="UniProtKB-KW"/>
</dbReference>
<dbReference type="AlphaFoldDB" id="A0A7S4QSS5"/>
<keyword evidence="4" id="KW-0378">Hydrolase</keyword>
<dbReference type="GO" id="GO:0008441">
    <property type="term" value="F:3'(2'),5'-bisphosphate nucleotidase activity"/>
    <property type="evidence" value="ECO:0007669"/>
    <property type="project" value="TreeGrafter"/>
</dbReference>
<dbReference type="InterPro" id="IPR000760">
    <property type="entry name" value="Inositol_monophosphatase-like"/>
</dbReference>
<evidence type="ECO:0000256" key="1">
    <source>
        <dbReference type="ARBA" id="ARBA00001946"/>
    </source>
</evidence>
<name>A0A7S4QSS5_9STRA</name>
<dbReference type="PANTHER" id="PTHR43200">
    <property type="entry name" value="PHOSPHATASE"/>
    <property type="match status" value="1"/>
</dbReference>
<organism evidence="9">
    <name type="scientific">Ditylum brightwellii</name>
    <dbReference type="NCBI Taxonomy" id="49249"/>
    <lineage>
        <taxon>Eukaryota</taxon>
        <taxon>Sar</taxon>
        <taxon>Stramenopiles</taxon>
        <taxon>Ochrophyta</taxon>
        <taxon>Bacillariophyta</taxon>
        <taxon>Mediophyceae</taxon>
        <taxon>Lithodesmiophycidae</taxon>
        <taxon>Lithodesmiales</taxon>
        <taxon>Lithodesmiaceae</taxon>
        <taxon>Ditylum</taxon>
    </lineage>
</organism>
<feature type="binding site" evidence="6">
    <location>
        <position position="275"/>
    </location>
    <ligand>
        <name>Mg(2+)</name>
        <dbReference type="ChEBI" id="CHEBI:18420"/>
        <label>1</label>
        <note>catalytic</note>
    </ligand>
</feature>
<keyword evidence="8" id="KW-0732">Signal</keyword>
<reference evidence="9" key="1">
    <citation type="submission" date="2021-01" db="EMBL/GenBank/DDBJ databases">
        <authorList>
            <person name="Corre E."/>
            <person name="Pelletier E."/>
            <person name="Niang G."/>
            <person name="Scheremetjew M."/>
            <person name="Finn R."/>
            <person name="Kale V."/>
            <person name="Holt S."/>
            <person name="Cochrane G."/>
            <person name="Meng A."/>
            <person name="Brown T."/>
            <person name="Cohen L."/>
        </authorList>
    </citation>
    <scope>NUCLEOTIDE SEQUENCE</scope>
    <source>
        <strain evidence="9">GSO104</strain>
    </source>
</reference>
<feature type="binding site" evidence="6">
    <location>
        <position position="273"/>
    </location>
    <ligand>
        <name>Mg(2+)</name>
        <dbReference type="ChEBI" id="CHEBI:18420"/>
        <label>1</label>
        <note>catalytic</note>
    </ligand>
</feature>
<evidence type="ECO:0000256" key="4">
    <source>
        <dbReference type="ARBA" id="ARBA00022801"/>
    </source>
</evidence>
<feature type="chain" id="PRO_5031094644" description="3'(2'),5'-bisphosphate nucleotidase" evidence="8">
    <location>
        <begin position="20"/>
        <end position="306"/>
    </location>
</feature>
<comment type="similarity">
    <text evidence="2">Belongs to the inositol monophosphatase superfamily.</text>
</comment>
<feature type="binding site" evidence="6">
    <location>
        <position position="207"/>
    </location>
    <ligand>
        <name>Mg(2+)</name>
        <dbReference type="ChEBI" id="CHEBI:18420"/>
        <label>1</label>
        <note>catalytic</note>
    </ligand>
</feature>
<feature type="binding site" evidence="6">
    <location>
        <position position="276"/>
    </location>
    <ligand>
        <name>Mg(2+)</name>
        <dbReference type="ChEBI" id="CHEBI:18420"/>
        <label>1</label>
        <note>catalytic</note>
    </ligand>
</feature>
<evidence type="ECO:0000256" key="7">
    <source>
        <dbReference type="SAM" id="MobiDB-lite"/>
    </source>
</evidence>
<dbReference type="InterPro" id="IPR051090">
    <property type="entry name" value="Inositol_monoP_superfamily"/>
</dbReference>
<dbReference type="InterPro" id="IPR020583">
    <property type="entry name" value="Inositol_monoP_metal-BS"/>
</dbReference>
<feature type="region of interest" description="Disordered" evidence="7">
    <location>
        <begin position="98"/>
        <end position="121"/>
    </location>
</feature>
<keyword evidence="3 6" id="KW-0479">Metal-binding</keyword>
<feature type="signal peptide" evidence="8">
    <location>
        <begin position="1"/>
        <end position="19"/>
    </location>
</feature>
<feature type="compositionally biased region" description="Low complexity" evidence="7">
    <location>
        <begin position="108"/>
        <end position="117"/>
    </location>
</feature>
<dbReference type="PANTHER" id="PTHR43200:SF6">
    <property type="entry name" value="3'(2'),5'-BISPHOSPHATE NUCLEOTIDASE"/>
    <property type="match status" value="1"/>
</dbReference>
<dbReference type="GO" id="GO:0000103">
    <property type="term" value="P:sulfate assimilation"/>
    <property type="evidence" value="ECO:0007669"/>
    <property type="project" value="TreeGrafter"/>
</dbReference>
<dbReference type="PROSITE" id="PS00629">
    <property type="entry name" value="IMP_1"/>
    <property type="match status" value="1"/>
</dbReference>
<evidence type="ECO:0008006" key="10">
    <source>
        <dbReference type="Google" id="ProtNLM"/>
    </source>
</evidence>
<dbReference type="EMBL" id="HBNS01007848">
    <property type="protein sequence ID" value="CAE4590813.1"/>
    <property type="molecule type" value="Transcribed_RNA"/>
</dbReference>
<evidence type="ECO:0000256" key="3">
    <source>
        <dbReference type="ARBA" id="ARBA00022723"/>
    </source>
</evidence>
<evidence type="ECO:0000256" key="5">
    <source>
        <dbReference type="ARBA" id="ARBA00022842"/>
    </source>
</evidence>
<evidence type="ECO:0000313" key="9">
    <source>
        <dbReference type="EMBL" id="CAE4590813.1"/>
    </source>
</evidence>
<evidence type="ECO:0000256" key="6">
    <source>
        <dbReference type="PIRSR" id="PIRSR600760-2"/>
    </source>
</evidence>
<sequence>MNQISKITLLLLLTSYVQASKHIVTNSLLHLVVQDTSNIKPSTLVAFVVGNQTSVVGTTRVKTSALQYPPLPQKLKTKQKKKTTPLFGTRQDAKYIIPQPFTTPKRPSSSLHQSSSSTEETTIIRNELPLDFPRRNDALAAIAAVRKACTVTRQIQPLRGATTSSKSEIATVTKADLSPVTVGDFASQALILHHLHTTFPSDSFIAEESSEALKLDNVLSNTILQAIMELKEEGVPSNVQELMDSIDLGQTYNKDGSTKEGGAGIKRRVWCLDPIDGTKGFLRGKLDGGQYAVALALLEVSFFLEF</sequence>
<gene>
    <name evidence="9" type="ORF">DBRI00130_LOCUS6354</name>
</gene>
<accession>A0A7S4QSS5</accession>
<evidence type="ECO:0000256" key="8">
    <source>
        <dbReference type="SAM" id="SignalP"/>
    </source>
</evidence>